<dbReference type="AlphaFoldDB" id="A0A4Y7K0F1"/>
<proteinExistence type="predicted"/>
<dbReference type="SUPFAM" id="SSF81383">
    <property type="entry name" value="F-box domain"/>
    <property type="match status" value="1"/>
</dbReference>
<sequence>METTCLIHHLPQDSLHQIFSSLSIREILICRSLSKFFNQILTSSSFINLLSLKPPLNLIALRPSHHHHHHHNHHHRVTVSSPHSYLHVYDSDLNQWMKFAFDFIPFRSPIPVASSGGIVYLWVDSPDSGKSLVLCNPLTRKFQVLPGLGSAWSRHGTVLVGPVDRVLVLTELACLYFNGIGDSWQKFSSNLVSKPRSPILVFDSLFALCDVGSPWRRQWKLFSCTLTELEKSQGWKRLEKHEWGDIFDILKRPRLIRGNGNRILMVGGLKSSFSLNASCSTILLLRLDLETLEWDEVGRMPTDMFKSFQESSKFKVFGGGDRVCFSGKRIGRLAMWNYSIKAGKGEWRWVDGIPGNGDGLYRGFEYDARFTSAP</sequence>
<dbReference type="EMBL" id="CM010720">
    <property type="protein sequence ID" value="RZC66316.1"/>
    <property type="molecule type" value="Genomic_DNA"/>
</dbReference>
<keyword evidence="3" id="KW-1185">Reference proteome</keyword>
<dbReference type="STRING" id="3469.A0A4Y7K0F1"/>
<reference evidence="2 3" key="1">
    <citation type="journal article" date="2018" name="Science">
        <title>The opium poppy genome and morphinan production.</title>
        <authorList>
            <person name="Guo L."/>
            <person name="Winzer T."/>
            <person name="Yang X."/>
            <person name="Li Y."/>
            <person name="Ning Z."/>
            <person name="He Z."/>
            <person name="Teodor R."/>
            <person name="Lu Y."/>
            <person name="Bowser T.A."/>
            <person name="Graham I.A."/>
            <person name="Ye K."/>
        </authorList>
    </citation>
    <scope>NUCLEOTIDE SEQUENCE [LARGE SCALE GENOMIC DNA]</scope>
    <source>
        <strain evidence="3">cv. HN1</strain>
        <tissue evidence="2">Leaves</tissue>
    </source>
</reference>
<evidence type="ECO:0000313" key="3">
    <source>
        <dbReference type="Proteomes" id="UP000316621"/>
    </source>
</evidence>
<dbReference type="Gene3D" id="2.120.10.80">
    <property type="entry name" value="Kelch-type beta propeller"/>
    <property type="match status" value="1"/>
</dbReference>
<name>A0A4Y7K0F1_PAPSO</name>
<evidence type="ECO:0000313" key="2">
    <source>
        <dbReference type="EMBL" id="RZC66316.1"/>
    </source>
</evidence>
<accession>A0A4Y7K0F1</accession>
<evidence type="ECO:0000259" key="1">
    <source>
        <dbReference type="PROSITE" id="PS50181"/>
    </source>
</evidence>
<dbReference type="OrthoDB" id="1922820at2759"/>
<dbReference type="InterPro" id="IPR001810">
    <property type="entry name" value="F-box_dom"/>
</dbReference>
<dbReference type="InterPro" id="IPR015915">
    <property type="entry name" value="Kelch-typ_b-propeller"/>
</dbReference>
<dbReference type="PANTHER" id="PTHR47719">
    <property type="entry name" value="SKP1-INTERACTING PARTNER 15"/>
    <property type="match status" value="1"/>
</dbReference>
<dbReference type="SUPFAM" id="SSF117281">
    <property type="entry name" value="Kelch motif"/>
    <property type="match status" value="1"/>
</dbReference>
<dbReference type="PROSITE" id="PS50181">
    <property type="entry name" value="FBOX"/>
    <property type="match status" value="1"/>
</dbReference>
<dbReference type="Gramene" id="RZC66316">
    <property type="protein sequence ID" value="RZC66316"/>
    <property type="gene ID" value="C5167_010002"/>
</dbReference>
<dbReference type="InterPro" id="IPR036047">
    <property type="entry name" value="F-box-like_dom_sf"/>
</dbReference>
<protein>
    <recommendedName>
        <fullName evidence="1">F-box domain-containing protein</fullName>
    </recommendedName>
</protein>
<dbReference type="Proteomes" id="UP000316621">
    <property type="component" value="Chromosome 6"/>
</dbReference>
<gene>
    <name evidence="2" type="ORF">C5167_010002</name>
</gene>
<dbReference type="OMA" id="ILERVWI"/>
<dbReference type="InterPro" id="IPR011498">
    <property type="entry name" value="Kelch_2"/>
</dbReference>
<dbReference type="PANTHER" id="PTHR47719:SF2">
    <property type="entry name" value="SKP1-INTERACTING PARTNER 15"/>
    <property type="match status" value="1"/>
</dbReference>
<organism evidence="2 3">
    <name type="scientific">Papaver somniferum</name>
    <name type="common">Opium poppy</name>
    <dbReference type="NCBI Taxonomy" id="3469"/>
    <lineage>
        <taxon>Eukaryota</taxon>
        <taxon>Viridiplantae</taxon>
        <taxon>Streptophyta</taxon>
        <taxon>Embryophyta</taxon>
        <taxon>Tracheophyta</taxon>
        <taxon>Spermatophyta</taxon>
        <taxon>Magnoliopsida</taxon>
        <taxon>Ranunculales</taxon>
        <taxon>Papaveraceae</taxon>
        <taxon>Papaveroideae</taxon>
        <taxon>Papaver</taxon>
    </lineage>
</organism>
<dbReference type="Pfam" id="PF00646">
    <property type="entry name" value="F-box"/>
    <property type="match status" value="1"/>
</dbReference>
<feature type="domain" description="F-box" evidence="1">
    <location>
        <begin position="4"/>
        <end position="50"/>
    </location>
</feature>
<dbReference type="SMART" id="SM00256">
    <property type="entry name" value="FBOX"/>
    <property type="match status" value="1"/>
</dbReference>
<dbReference type="Pfam" id="PF07646">
    <property type="entry name" value="Kelch_2"/>
    <property type="match status" value="1"/>
</dbReference>